<comment type="similarity">
    <text evidence="1 3">Belongs to the short-chain dehydrogenases/reductases (SDR) family.</text>
</comment>
<organism evidence="4 5">
    <name type="scientific">Gloeomargarita lithophora Alchichica-D10</name>
    <dbReference type="NCBI Taxonomy" id="1188229"/>
    <lineage>
        <taxon>Bacteria</taxon>
        <taxon>Bacillati</taxon>
        <taxon>Cyanobacteriota</taxon>
        <taxon>Cyanophyceae</taxon>
        <taxon>Gloeomargaritales</taxon>
        <taxon>Gloeomargaritaceae</taxon>
        <taxon>Gloeomargarita</taxon>
    </lineage>
</organism>
<evidence type="ECO:0000256" key="3">
    <source>
        <dbReference type="RuleBase" id="RU000363"/>
    </source>
</evidence>
<dbReference type="InterPro" id="IPR020904">
    <property type="entry name" value="Sc_DH/Rdtase_CS"/>
</dbReference>
<dbReference type="Gene3D" id="3.40.50.720">
    <property type="entry name" value="NAD(P)-binding Rossmann-like Domain"/>
    <property type="match status" value="1"/>
</dbReference>
<dbReference type="PROSITE" id="PS00061">
    <property type="entry name" value="ADH_SHORT"/>
    <property type="match status" value="1"/>
</dbReference>
<evidence type="ECO:0000313" key="4">
    <source>
        <dbReference type="EMBL" id="APB33420.1"/>
    </source>
</evidence>
<keyword evidence="2" id="KW-0560">Oxidoreductase</keyword>
<dbReference type="SUPFAM" id="SSF51735">
    <property type="entry name" value="NAD(P)-binding Rossmann-fold domains"/>
    <property type="match status" value="1"/>
</dbReference>
<dbReference type="RefSeq" id="WP_071454008.1">
    <property type="nucleotide sequence ID" value="NZ_CP017675.1"/>
</dbReference>
<accession>A0A1J0ABU7</accession>
<dbReference type="PRINTS" id="PR00081">
    <property type="entry name" value="GDHRDH"/>
</dbReference>
<dbReference type="InterPro" id="IPR002347">
    <property type="entry name" value="SDR_fam"/>
</dbReference>
<dbReference type="PRINTS" id="PR00080">
    <property type="entry name" value="SDRFAMILY"/>
</dbReference>
<dbReference type="NCBIfam" id="NF005672">
    <property type="entry name" value="PRK07454.1"/>
    <property type="match status" value="1"/>
</dbReference>
<reference evidence="4 5" key="1">
    <citation type="submission" date="2016-10" db="EMBL/GenBank/DDBJ databases">
        <title>Description of Gloeomargarita lithophora gen. nov., sp. nov., a thylakoid-bearing basal-branching cyanobacterium with intracellular carbonates, and proposal for Gloeomargaritales ord. nov.</title>
        <authorList>
            <person name="Moreira D."/>
            <person name="Tavera R."/>
            <person name="Benzerara K."/>
            <person name="Skouri-Panet F."/>
            <person name="Couradeau E."/>
            <person name="Gerard E."/>
            <person name="Loussert C."/>
            <person name="Novelo E."/>
            <person name="Zivanovic Y."/>
            <person name="Lopez-Garcia P."/>
        </authorList>
    </citation>
    <scope>NUCLEOTIDE SEQUENCE [LARGE SCALE GENOMIC DNA]</scope>
    <source>
        <strain evidence="4 5">D10</strain>
    </source>
</reference>
<gene>
    <name evidence="4" type="ORF">GlitD10_1100</name>
</gene>
<dbReference type="InterPro" id="IPR036291">
    <property type="entry name" value="NAD(P)-bd_dom_sf"/>
</dbReference>
<dbReference type="OrthoDB" id="9775296at2"/>
<name>A0A1J0ABU7_9CYAN</name>
<dbReference type="CDD" id="cd05233">
    <property type="entry name" value="SDR_c"/>
    <property type="match status" value="1"/>
</dbReference>
<dbReference type="Proteomes" id="UP000180235">
    <property type="component" value="Chromosome"/>
</dbReference>
<dbReference type="PANTHER" id="PTHR44196:SF1">
    <property type="entry name" value="DEHYDROGENASE_REDUCTASE SDR FAMILY MEMBER 7B"/>
    <property type="match status" value="1"/>
</dbReference>
<evidence type="ECO:0000313" key="5">
    <source>
        <dbReference type="Proteomes" id="UP000180235"/>
    </source>
</evidence>
<dbReference type="PANTHER" id="PTHR44196">
    <property type="entry name" value="DEHYDROGENASE/REDUCTASE SDR FAMILY MEMBER 7B"/>
    <property type="match status" value="1"/>
</dbReference>
<proteinExistence type="inferred from homology"/>
<dbReference type="Pfam" id="PF00106">
    <property type="entry name" value="adh_short"/>
    <property type="match status" value="1"/>
</dbReference>
<dbReference type="GO" id="GO:0016020">
    <property type="term" value="C:membrane"/>
    <property type="evidence" value="ECO:0007669"/>
    <property type="project" value="TreeGrafter"/>
</dbReference>
<dbReference type="GO" id="GO:0016491">
    <property type="term" value="F:oxidoreductase activity"/>
    <property type="evidence" value="ECO:0007669"/>
    <property type="project" value="UniProtKB-KW"/>
</dbReference>
<sequence length="236" mass="25403">MANRCAVITGASRGIGRWTALELAKHGWDVALIARSEPELTTLAEEIAALGQRAYLYPQDMGVVTELVPLMHRICQDLGGCDVLVNNAGVAHLANVADTPLAEWERILAVNLTAAFQCIQGILPTMRAQKQGTIINVVSIAGQQVFPQWGAYCVSKYGLLALSHTLAQEERPYGIRVCALCPGAVDTPIWETVPANFDRSGMLSAQTVAQTIRQMIELPAEASIETLTLLPQSGVL</sequence>
<dbReference type="KEGG" id="glt:GlitD10_1100"/>
<protein>
    <submittedName>
        <fullName evidence="4">Short chain dehydrogenase</fullName>
    </submittedName>
</protein>
<keyword evidence="5" id="KW-1185">Reference proteome</keyword>
<dbReference type="AlphaFoldDB" id="A0A1J0ABU7"/>
<dbReference type="STRING" id="1188229.GlitD10_1100"/>
<evidence type="ECO:0000256" key="2">
    <source>
        <dbReference type="ARBA" id="ARBA00023002"/>
    </source>
</evidence>
<evidence type="ECO:0000256" key="1">
    <source>
        <dbReference type="ARBA" id="ARBA00006484"/>
    </source>
</evidence>
<dbReference type="EMBL" id="CP017675">
    <property type="protein sequence ID" value="APB33420.1"/>
    <property type="molecule type" value="Genomic_DNA"/>
</dbReference>